<organism evidence="1 2">
    <name type="scientific">Synaphobranchus kaupii</name>
    <name type="common">Kaup's arrowtooth eel</name>
    <dbReference type="NCBI Taxonomy" id="118154"/>
    <lineage>
        <taxon>Eukaryota</taxon>
        <taxon>Metazoa</taxon>
        <taxon>Chordata</taxon>
        <taxon>Craniata</taxon>
        <taxon>Vertebrata</taxon>
        <taxon>Euteleostomi</taxon>
        <taxon>Actinopterygii</taxon>
        <taxon>Neopterygii</taxon>
        <taxon>Teleostei</taxon>
        <taxon>Anguilliformes</taxon>
        <taxon>Synaphobranchidae</taxon>
        <taxon>Synaphobranchus</taxon>
    </lineage>
</organism>
<sequence length="221" mass="25082">MLQAEDADLHRAVSLLKDTIEVLSGFRQDFDMAKVTAKTLADKWGAQNAFEDTRRRKARRHFDELCEDERLSDGESSFRVNVFNANLDIVIHQLSNRFKSLRATSSLFDSIHPTTLANADDDALYETASWLAEHYSKDISASFPGQLLSFRVCFKKEIAKKDGMTALGRVAVMGGVAVLHRLSRECSKVLKIDHWGRQRLRMRQWDKRIGGPMTPISLLAK</sequence>
<comment type="caution">
    <text evidence="1">The sequence shown here is derived from an EMBL/GenBank/DDBJ whole genome shotgun (WGS) entry which is preliminary data.</text>
</comment>
<dbReference type="EMBL" id="JAINUF010000010">
    <property type="protein sequence ID" value="KAJ8348983.1"/>
    <property type="molecule type" value="Genomic_DNA"/>
</dbReference>
<evidence type="ECO:0000313" key="1">
    <source>
        <dbReference type="EMBL" id="KAJ8348983.1"/>
    </source>
</evidence>
<dbReference type="AlphaFoldDB" id="A0A9Q1F190"/>
<name>A0A9Q1F190_SYNKA</name>
<reference evidence="1" key="1">
    <citation type="journal article" date="2023" name="Science">
        <title>Genome structures resolve the early diversification of teleost fishes.</title>
        <authorList>
            <person name="Parey E."/>
            <person name="Louis A."/>
            <person name="Montfort J."/>
            <person name="Bouchez O."/>
            <person name="Roques C."/>
            <person name="Iampietro C."/>
            <person name="Lluch J."/>
            <person name="Castinel A."/>
            <person name="Donnadieu C."/>
            <person name="Desvignes T."/>
            <person name="Floi Bucao C."/>
            <person name="Jouanno E."/>
            <person name="Wen M."/>
            <person name="Mejri S."/>
            <person name="Dirks R."/>
            <person name="Jansen H."/>
            <person name="Henkel C."/>
            <person name="Chen W.J."/>
            <person name="Zahm M."/>
            <person name="Cabau C."/>
            <person name="Klopp C."/>
            <person name="Thompson A.W."/>
            <person name="Robinson-Rechavi M."/>
            <person name="Braasch I."/>
            <person name="Lecointre G."/>
            <person name="Bobe J."/>
            <person name="Postlethwait J.H."/>
            <person name="Berthelot C."/>
            <person name="Roest Crollius H."/>
            <person name="Guiguen Y."/>
        </authorList>
    </citation>
    <scope>NUCLEOTIDE SEQUENCE</scope>
    <source>
        <strain evidence="1">WJC10195</strain>
    </source>
</reference>
<protein>
    <submittedName>
        <fullName evidence="1">Uncharacterized protein</fullName>
    </submittedName>
</protein>
<proteinExistence type="predicted"/>
<gene>
    <name evidence="1" type="ORF">SKAU_G00275720</name>
</gene>
<keyword evidence="2" id="KW-1185">Reference proteome</keyword>
<dbReference type="OrthoDB" id="10063284at2759"/>
<accession>A0A9Q1F190</accession>
<evidence type="ECO:0000313" key="2">
    <source>
        <dbReference type="Proteomes" id="UP001152622"/>
    </source>
</evidence>
<dbReference type="Proteomes" id="UP001152622">
    <property type="component" value="Chromosome 10"/>
</dbReference>